<dbReference type="InterPro" id="IPR000572">
    <property type="entry name" value="OxRdtase_Mopterin-bd_dom"/>
</dbReference>
<dbReference type="SUPFAM" id="SSF56524">
    <property type="entry name" value="Oxidoreductase molybdopterin-binding domain"/>
    <property type="match status" value="1"/>
</dbReference>
<evidence type="ECO:0000313" key="2">
    <source>
        <dbReference type="EMBL" id="BCJ87605.1"/>
    </source>
</evidence>
<accession>A0A7I8DBY5</accession>
<dbReference type="Proteomes" id="UP000593802">
    <property type="component" value="Chromosome"/>
</dbReference>
<gene>
    <name evidence="2" type="ORF">skT53_25900</name>
</gene>
<name>A0A7I8DBY5_9BACL</name>
<sequence>MTEPKRKGVFRLYNVADQASRMNPEEYRLVVDGLVSRPLQYSLSELQSLPQSSIVRDFHCITGWSVTNVEWIGVPLSFILQQAKPLPTARYMTVYSFDGLYTDSYTLQQFQAADVLLALRMDGVDLPSAHGAPCRILFPALYGVARSGHLHLKCNTLTAEIRAVFLLKKLKKYSFYLINWI</sequence>
<dbReference type="Gene3D" id="3.90.420.10">
    <property type="entry name" value="Oxidoreductase, molybdopterin-binding domain"/>
    <property type="match status" value="1"/>
</dbReference>
<dbReference type="PANTHER" id="PTHR43032:SF4">
    <property type="entry name" value="OXIDOREDUCTASE MOLYBDOPTERIN-BINDING DOMAIN-CONTAINING PROTEIN"/>
    <property type="match status" value="1"/>
</dbReference>
<dbReference type="Pfam" id="PF00174">
    <property type="entry name" value="Oxidored_molyb"/>
    <property type="match status" value="1"/>
</dbReference>
<reference evidence="2 3" key="1">
    <citation type="submission" date="2020-08" db="EMBL/GenBank/DDBJ databases">
        <title>Complete Genome Sequence of Effusibacillus dendaii Strain skT53, Isolated from Farmland soil.</title>
        <authorList>
            <person name="Konishi T."/>
            <person name="Kawasaki H."/>
        </authorList>
    </citation>
    <scope>NUCLEOTIDE SEQUENCE [LARGE SCALE GENOMIC DNA]</scope>
    <source>
        <strain evidence="3">skT53</strain>
    </source>
</reference>
<keyword evidence="3" id="KW-1185">Reference proteome</keyword>
<proteinExistence type="predicted"/>
<organism evidence="2 3">
    <name type="scientific">Effusibacillus dendaii</name>
    <dbReference type="NCBI Taxonomy" id="2743772"/>
    <lineage>
        <taxon>Bacteria</taxon>
        <taxon>Bacillati</taxon>
        <taxon>Bacillota</taxon>
        <taxon>Bacilli</taxon>
        <taxon>Bacillales</taxon>
        <taxon>Alicyclobacillaceae</taxon>
        <taxon>Effusibacillus</taxon>
    </lineage>
</organism>
<evidence type="ECO:0000259" key="1">
    <source>
        <dbReference type="Pfam" id="PF00174"/>
    </source>
</evidence>
<dbReference type="AlphaFoldDB" id="A0A7I8DBY5"/>
<protein>
    <recommendedName>
        <fullName evidence="1">Oxidoreductase molybdopterin-binding domain-containing protein</fullName>
    </recommendedName>
</protein>
<dbReference type="CDD" id="cd00321">
    <property type="entry name" value="SO_family_Moco"/>
    <property type="match status" value="1"/>
</dbReference>
<evidence type="ECO:0000313" key="3">
    <source>
        <dbReference type="Proteomes" id="UP000593802"/>
    </source>
</evidence>
<dbReference type="PANTHER" id="PTHR43032">
    <property type="entry name" value="PROTEIN-METHIONINE-SULFOXIDE REDUCTASE"/>
    <property type="match status" value="1"/>
</dbReference>
<dbReference type="InterPro" id="IPR036374">
    <property type="entry name" value="OxRdtase_Mopterin-bd_sf"/>
</dbReference>
<dbReference type="EMBL" id="AP023366">
    <property type="protein sequence ID" value="BCJ87605.1"/>
    <property type="molecule type" value="Genomic_DNA"/>
</dbReference>
<feature type="domain" description="Oxidoreductase molybdopterin-binding" evidence="1">
    <location>
        <begin position="21"/>
        <end position="145"/>
    </location>
</feature>
<dbReference type="KEGG" id="eff:skT53_25900"/>